<dbReference type="InterPro" id="IPR010982">
    <property type="entry name" value="Lambda_DNA-bd_dom_sf"/>
</dbReference>
<proteinExistence type="predicted"/>
<gene>
    <name evidence="2" type="ORF">LVJ77_03735</name>
</gene>
<dbReference type="EMBL" id="CP091521">
    <property type="protein sequence ID" value="UOP05319.2"/>
    <property type="molecule type" value="Genomic_DNA"/>
</dbReference>
<dbReference type="PROSITE" id="PS50943">
    <property type="entry name" value="HTH_CROC1"/>
    <property type="match status" value="1"/>
</dbReference>
<accession>A0A8T9MVN0</accession>
<dbReference type="CDD" id="cd00093">
    <property type="entry name" value="HTH_XRE"/>
    <property type="match status" value="1"/>
</dbReference>
<sequence length="253" mass="28684">MFKEKKNELSDIRRILIQQVIAEDFQGHQSNFAEKVGKPVQQINNIIRNQRAAGDKVVLDIETALGKPVGWLSDSKNINPNFLNVVMVQEKFERDFEEIESAFTQNLPVNCVEIPIFNVDTVGQYVGGSNPPPINTTFSGIQAGTGLFGFLMPDDSMFDPNTTIFFDKDDVLIISPEIRNLHSSDCALVQLKQPEQTFIIAQFYNNIRGQYFKQHQEDEILTFDNIEQIVGMVVEKQKPLFDSATLQQKLANQ</sequence>
<dbReference type="Pfam" id="PF01381">
    <property type="entry name" value="HTH_3"/>
    <property type="match status" value="1"/>
</dbReference>
<feature type="domain" description="HTH cro/C1-type" evidence="1">
    <location>
        <begin position="29"/>
        <end position="72"/>
    </location>
</feature>
<reference evidence="2" key="1">
    <citation type="journal article" date="2022" name="Res Sq">
        <title>Evolution of multicellular longitudinally dividing oral cavity symbionts (Neisseriaceae).</title>
        <authorList>
            <person name="Nyongesa S."/>
            <person name="Weber P."/>
            <person name="Bernet E."/>
            <person name="Pullido F."/>
            <person name="Nieckarz M."/>
            <person name="Delaby M."/>
            <person name="Nieves C."/>
            <person name="Viehboeck T."/>
            <person name="Krause N."/>
            <person name="Rivera-Millot A."/>
            <person name="Nakamura A."/>
            <person name="Vischer N."/>
            <person name="VanNieuwenhze M."/>
            <person name="Brun Y."/>
            <person name="Cava F."/>
            <person name="Bulgheresi S."/>
            <person name="Veyrier F."/>
        </authorList>
    </citation>
    <scope>NUCLEOTIDE SEQUENCE</scope>
    <source>
        <strain evidence="2">17694</strain>
    </source>
</reference>
<dbReference type="KEGG" id="ckh:LVJ77_03735"/>
<dbReference type="Proteomes" id="UP000831534">
    <property type="component" value="Chromosome"/>
</dbReference>
<dbReference type="AlphaFoldDB" id="A0A8T9MVN0"/>
<evidence type="ECO:0000259" key="1">
    <source>
        <dbReference type="PROSITE" id="PS50943"/>
    </source>
</evidence>
<evidence type="ECO:0000313" key="3">
    <source>
        <dbReference type="Proteomes" id="UP000831534"/>
    </source>
</evidence>
<reference evidence="2" key="2">
    <citation type="submission" date="2024-09" db="EMBL/GenBank/DDBJ databases">
        <authorList>
            <person name="Veyrier F.J."/>
        </authorList>
    </citation>
    <scope>NUCLEOTIDE SEQUENCE</scope>
    <source>
        <strain evidence="2">17694</strain>
    </source>
</reference>
<dbReference type="InterPro" id="IPR001387">
    <property type="entry name" value="Cro/C1-type_HTH"/>
</dbReference>
<dbReference type="RefSeq" id="WP_027008587.1">
    <property type="nucleotide sequence ID" value="NZ_CP091521.1"/>
</dbReference>
<dbReference type="SUPFAM" id="SSF47413">
    <property type="entry name" value="lambda repressor-like DNA-binding domains"/>
    <property type="match status" value="1"/>
</dbReference>
<organism evidence="2 3">
    <name type="scientific">Conchiformibius kuhniae</name>
    <dbReference type="NCBI Taxonomy" id="211502"/>
    <lineage>
        <taxon>Bacteria</taxon>
        <taxon>Pseudomonadati</taxon>
        <taxon>Pseudomonadota</taxon>
        <taxon>Betaproteobacteria</taxon>
        <taxon>Neisseriales</taxon>
        <taxon>Neisseriaceae</taxon>
        <taxon>Conchiformibius</taxon>
    </lineage>
</organism>
<evidence type="ECO:0000313" key="2">
    <source>
        <dbReference type="EMBL" id="UOP05319.2"/>
    </source>
</evidence>
<keyword evidence="3" id="KW-1185">Reference proteome</keyword>
<name>A0A8T9MVN0_9NEIS</name>
<protein>
    <submittedName>
        <fullName evidence="2">Helix-turn-helix domain-containing protein</fullName>
    </submittedName>
</protein>